<keyword evidence="2" id="KW-1185">Reference proteome</keyword>
<sequence>MADKPEPRHGVRSYDHTTEFRLHHTAQDARSEDGGGAAYPNLAPHSSLTGRRGVAFRVMACTLVRWAVAVGTLRPAHSLHSSPAPLGLLHQQGANLHTSTPSRLTVPEATGAVAAPDAVTCAFVNIGADDADGHETQPATSGAGLQTRQAVGVRFDKAKSFKALEMNECGGGGMEG</sequence>
<name>A0A427YAN6_9TREE</name>
<dbReference type="RefSeq" id="XP_028480428.1">
    <property type="nucleotide sequence ID" value="XM_028616571.1"/>
</dbReference>
<reference evidence="1 2" key="1">
    <citation type="submission" date="2018-11" db="EMBL/GenBank/DDBJ databases">
        <title>Genome sequence of Apiotrichum porosum DSM 27194.</title>
        <authorList>
            <person name="Aliyu H."/>
            <person name="Gorte O."/>
            <person name="Ochsenreither K."/>
        </authorList>
    </citation>
    <scope>NUCLEOTIDE SEQUENCE [LARGE SCALE GENOMIC DNA]</scope>
    <source>
        <strain evidence="1 2">DSM 27194</strain>
    </source>
</reference>
<protein>
    <submittedName>
        <fullName evidence="1">Uncharacterized protein</fullName>
    </submittedName>
</protein>
<evidence type="ECO:0000313" key="2">
    <source>
        <dbReference type="Proteomes" id="UP000279236"/>
    </source>
</evidence>
<dbReference type="AlphaFoldDB" id="A0A427YAN6"/>
<dbReference type="EMBL" id="RSCE01000001">
    <property type="protein sequence ID" value="RSH88220.1"/>
    <property type="molecule type" value="Genomic_DNA"/>
</dbReference>
<dbReference type="Proteomes" id="UP000279236">
    <property type="component" value="Unassembled WGS sequence"/>
</dbReference>
<organism evidence="1 2">
    <name type="scientific">Apiotrichum porosum</name>
    <dbReference type="NCBI Taxonomy" id="105984"/>
    <lineage>
        <taxon>Eukaryota</taxon>
        <taxon>Fungi</taxon>
        <taxon>Dikarya</taxon>
        <taxon>Basidiomycota</taxon>
        <taxon>Agaricomycotina</taxon>
        <taxon>Tremellomycetes</taxon>
        <taxon>Trichosporonales</taxon>
        <taxon>Trichosporonaceae</taxon>
        <taxon>Apiotrichum</taxon>
    </lineage>
</organism>
<dbReference type="GeneID" id="39585294"/>
<proteinExistence type="predicted"/>
<comment type="caution">
    <text evidence="1">The sequence shown here is derived from an EMBL/GenBank/DDBJ whole genome shotgun (WGS) entry which is preliminary data.</text>
</comment>
<evidence type="ECO:0000313" key="1">
    <source>
        <dbReference type="EMBL" id="RSH88220.1"/>
    </source>
</evidence>
<accession>A0A427YAN6</accession>
<gene>
    <name evidence="1" type="ORF">EHS24_000751</name>
</gene>